<name>A0A4P6ZV87_9BACL</name>
<organism evidence="2 3">
    <name type="scientific">Paenisporosarcina antarctica</name>
    <dbReference type="NCBI Taxonomy" id="417367"/>
    <lineage>
        <taxon>Bacteria</taxon>
        <taxon>Bacillati</taxon>
        <taxon>Bacillota</taxon>
        <taxon>Bacilli</taxon>
        <taxon>Bacillales</taxon>
        <taxon>Caryophanaceae</taxon>
        <taxon>Paenisporosarcina</taxon>
    </lineage>
</organism>
<dbReference type="SUPFAM" id="SSF100879">
    <property type="entry name" value="Lesion bypass DNA polymerase (Y-family), little finger domain"/>
    <property type="match status" value="1"/>
</dbReference>
<gene>
    <name evidence="2" type="ORF">E2636_01335</name>
</gene>
<dbReference type="OrthoDB" id="9808813at2"/>
<sequence length="125" mass="14217">MVWTVSLSIRYSKDAFGVEFSRSRSIVEGTNDTMKIYRVCHELFDEFYDGRPTRQISVSLSKLEGKTNLQLSLFEANKWRNRKLASAMDSIRSKYGSTALLRAVSYTDAGTARQRDQLIGGHKAE</sequence>
<dbReference type="Proteomes" id="UP000294292">
    <property type="component" value="Chromosome"/>
</dbReference>
<evidence type="ECO:0000259" key="1">
    <source>
        <dbReference type="Pfam" id="PF11799"/>
    </source>
</evidence>
<accession>A0A4P6ZV87</accession>
<reference evidence="2 3" key="1">
    <citation type="submission" date="2019-03" db="EMBL/GenBank/DDBJ databases">
        <title>Complete genome sequence of Paenisporosarcina antarctica CGMCC 1.6503T.</title>
        <authorList>
            <person name="Rong J.-C."/>
            <person name="Chi N.-Y."/>
            <person name="Zhang Q.-F."/>
        </authorList>
    </citation>
    <scope>NUCLEOTIDE SEQUENCE [LARGE SCALE GENOMIC DNA]</scope>
    <source>
        <strain evidence="2 3">CGMCC 1.6503</strain>
    </source>
</reference>
<dbReference type="GO" id="GO:0003684">
    <property type="term" value="F:damaged DNA binding"/>
    <property type="evidence" value="ECO:0007669"/>
    <property type="project" value="InterPro"/>
</dbReference>
<dbReference type="GO" id="GO:0006281">
    <property type="term" value="P:DNA repair"/>
    <property type="evidence" value="ECO:0007669"/>
    <property type="project" value="InterPro"/>
</dbReference>
<keyword evidence="3" id="KW-1185">Reference proteome</keyword>
<evidence type="ECO:0000313" key="2">
    <source>
        <dbReference type="EMBL" id="QBP39879.1"/>
    </source>
</evidence>
<dbReference type="EMBL" id="CP038015">
    <property type="protein sequence ID" value="QBP39879.1"/>
    <property type="molecule type" value="Genomic_DNA"/>
</dbReference>
<dbReference type="AlphaFoldDB" id="A0A4P6ZV87"/>
<dbReference type="RefSeq" id="WP_134208290.1">
    <property type="nucleotide sequence ID" value="NZ_CP038015.1"/>
</dbReference>
<protein>
    <recommendedName>
        <fullName evidence="1">DNA polymerase Y-family little finger domain-containing protein</fullName>
    </recommendedName>
</protein>
<dbReference type="KEGG" id="panc:E2636_01335"/>
<feature type="domain" description="DNA polymerase Y-family little finger" evidence="1">
    <location>
        <begin position="4"/>
        <end position="73"/>
    </location>
</feature>
<dbReference type="InterPro" id="IPR036775">
    <property type="entry name" value="DNA_pol_Y-fam_lit_finger_sf"/>
</dbReference>
<proteinExistence type="predicted"/>
<dbReference type="Gene3D" id="3.30.1490.100">
    <property type="entry name" value="DNA polymerase, Y-family, little finger domain"/>
    <property type="match status" value="1"/>
</dbReference>
<evidence type="ECO:0000313" key="3">
    <source>
        <dbReference type="Proteomes" id="UP000294292"/>
    </source>
</evidence>
<dbReference type="Pfam" id="PF11799">
    <property type="entry name" value="IMS_C"/>
    <property type="match status" value="1"/>
</dbReference>
<dbReference type="InterPro" id="IPR017961">
    <property type="entry name" value="DNA_pol_Y-fam_little_finger"/>
</dbReference>